<dbReference type="RefSeq" id="WP_190402973.1">
    <property type="nucleotide sequence ID" value="NZ_JACJQB010000011.1"/>
</dbReference>
<proteinExistence type="predicted"/>
<dbReference type="PROSITE" id="PS50082">
    <property type="entry name" value="WD_REPEATS_2"/>
    <property type="match status" value="13"/>
</dbReference>
<dbReference type="Pfam" id="PF20703">
    <property type="entry name" value="nSTAND1"/>
    <property type="match status" value="1"/>
</dbReference>
<dbReference type="InterPro" id="IPR015943">
    <property type="entry name" value="WD40/YVTN_repeat-like_dom_sf"/>
</dbReference>
<evidence type="ECO:0000256" key="2">
    <source>
        <dbReference type="ARBA" id="ARBA00022737"/>
    </source>
</evidence>
<comment type="caution">
    <text evidence="6">The sequence shown here is derived from an EMBL/GenBank/DDBJ whole genome shotgun (WGS) entry which is preliminary data.</text>
</comment>
<feature type="repeat" description="WD" evidence="3">
    <location>
        <begin position="1255"/>
        <end position="1289"/>
    </location>
</feature>
<feature type="repeat" description="WD" evidence="3">
    <location>
        <begin position="963"/>
        <end position="997"/>
    </location>
</feature>
<dbReference type="PROSITE" id="PS50294">
    <property type="entry name" value="WD_REPEATS_REGION"/>
    <property type="match status" value="13"/>
</dbReference>
<dbReference type="InterPro" id="IPR001680">
    <property type="entry name" value="WD40_rpt"/>
</dbReference>
<dbReference type="Pfam" id="PF00400">
    <property type="entry name" value="WD40"/>
    <property type="match status" value="14"/>
</dbReference>
<dbReference type="SUPFAM" id="SSF52540">
    <property type="entry name" value="P-loop containing nucleoside triphosphate hydrolases"/>
    <property type="match status" value="1"/>
</dbReference>
<dbReference type="Gene3D" id="3.40.50.300">
    <property type="entry name" value="P-loop containing nucleotide triphosphate hydrolases"/>
    <property type="match status" value="1"/>
</dbReference>
<feature type="domain" description="Peptidase C14 caspase" evidence="4">
    <location>
        <begin position="3"/>
        <end position="195"/>
    </location>
</feature>
<feature type="repeat" description="WD" evidence="3">
    <location>
        <begin position="837"/>
        <end position="871"/>
    </location>
</feature>
<dbReference type="InterPro" id="IPR036322">
    <property type="entry name" value="WD40_repeat_dom_sf"/>
</dbReference>
<feature type="repeat" description="WD" evidence="3">
    <location>
        <begin position="802"/>
        <end position="829"/>
    </location>
</feature>
<evidence type="ECO:0000256" key="1">
    <source>
        <dbReference type="ARBA" id="ARBA00022574"/>
    </source>
</evidence>
<dbReference type="Gene3D" id="2.130.10.10">
    <property type="entry name" value="YVTN repeat-like/Quinoprotein amine dehydrogenase"/>
    <property type="match status" value="4"/>
</dbReference>
<dbReference type="CDD" id="cd00267">
    <property type="entry name" value="ABC_ATPase"/>
    <property type="match status" value="1"/>
</dbReference>
<keyword evidence="1 3" id="KW-0853">WD repeat</keyword>
<feature type="repeat" description="WD" evidence="3">
    <location>
        <begin position="879"/>
        <end position="913"/>
    </location>
</feature>
<evidence type="ECO:0000256" key="3">
    <source>
        <dbReference type="PROSITE-ProRule" id="PRU00221"/>
    </source>
</evidence>
<evidence type="ECO:0000259" key="5">
    <source>
        <dbReference type="Pfam" id="PF20703"/>
    </source>
</evidence>
<sequence length="1380" mass="155617">MARYALVVGISEYKHLPSPLSKTLGDAESVANLLRSHGDFQEVTLLNTPKLIKADLFAQLNQLLIEQATGSEVLIYYTGHGVLVEDCGVKQGYLAPSDCKATKESVTDGIPFAGLNNLIARSPLSSLVMFLDCCHSGALLQAIVESFTAFNKTDKDYLLISACRDFEEAAAMKKEAHSIFTGALLEALSESRQNDEGKINSGSLFGFISDCLKQKQQEPRQLGYGRAMEIVNYRQVVSQKVIDETCPYVGLNAFDESTAQWFFGRETAFKRLMLKIEQSPFVFVVGVSGSGKSSLVKAKLIPEMKRRGHRILLMKPWSNPIQKLKDVFAELLEETGTDVIEFEQCIDTEGLFAAIADLPKPILLVIDQFEEVFTVCSQVAERRKFIQMLVDVAQTQTADFWADFVVVATMRIDFLADCTYANLDAIVNEQMVVISGMSEDELRDAIAKPAETQGYQLSDGLLDAILQDIEAEPNCLPLLEFALQELWENRNRQQRRLTLDGYRQMERLKGALNRHADRLYKNQSASGQEWMRRIFLKLVRTGKDAKDTRQRERRQVILDLAGDDGNARKEIERILKSLEGKSGRLLVASEENGVAIVDLAHEAMMEGWQRFAVWRSQDRDLRRLGDRVKDAFEEWMGKGKNEDYFLPNGLMLEVREQWEQIAPELAPMVQEYYHLSEQHSTDKITFIERNLTELKLREEAIRIINFLSIHPLSATIHTIQCIGENLNHLENDIIAPLKSLLFSLVELSRETNCWHGHRFLVRCVTYSPDGKYIASCGDDRTIRLWDLQGNQVGQSFQCKSIVNSVAFSPDGKYIVSGNTDKTLCIWDLKGNQIGQPFQGHTSCIWSVAFSPDGKYIVSGGFDKTLCLWDLQGNQIWQIFQEHEFSARSVVFSPDGKYIASSSDGKTIHLWDLKGNQIGQPFQGHTSCIWSVAFSPDGKHIASGSDDKTIRLWDLKGNQIGQPFQGHTSCIWSVAFSPDGKHIASGSDDKTIRLWDLKGNQIGQPFQGHTSFIWSVAFSPDGKYIVSGSHDTSIRIWIVEGVQKLSSYNEHRGYIRKVEFSPDGKHLFSSSDDKTIKYWDLYNNRVTRNFVNHSPVYAVSPDGKYIVSSNDDKALILLDLDGEQTSQTFQAHEHFVNSLAFSPDGLHILSSCYHNVFYLWNLNGKEVAKFKHENEMSWVMSVAFSPDGNYIVSGGSDNTLCLWDLSSNQIGQPFIGHEHWIMSVAFSPDGQYIVSGSSDNTLRLWDLNGNQIGQPFQGHKNGVLSVAFSPNSKHIISGSSDNTLRLWDLSGNQIGQPFQGHLGFVRSVTFSPDGKYIAFGSDDMTLQLWQGGDWYDWLEVCCNRLRYHPVFKNPTDDLARSACEVCRKYVWGKEKVERKKE</sequence>
<protein>
    <submittedName>
        <fullName evidence="6">PD40 domain-containing protein</fullName>
    </submittedName>
</protein>
<feature type="repeat" description="WD" evidence="3">
    <location>
        <begin position="754"/>
        <end position="795"/>
    </location>
</feature>
<dbReference type="InterPro" id="IPR019775">
    <property type="entry name" value="WD40_repeat_CS"/>
</dbReference>
<dbReference type="SUPFAM" id="SSF52129">
    <property type="entry name" value="Caspase-like"/>
    <property type="match status" value="1"/>
</dbReference>
<dbReference type="PROSITE" id="PS00678">
    <property type="entry name" value="WD_REPEATS_1"/>
    <property type="match status" value="8"/>
</dbReference>
<feature type="repeat" description="WD" evidence="3">
    <location>
        <begin position="1128"/>
        <end position="1169"/>
    </location>
</feature>
<feature type="repeat" description="WD" evidence="3">
    <location>
        <begin position="1213"/>
        <end position="1247"/>
    </location>
</feature>
<dbReference type="Proteomes" id="UP000642094">
    <property type="component" value="Unassembled WGS sequence"/>
</dbReference>
<dbReference type="PANTHER" id="PTHR22847">
    <property type="entry name" value="WD40 REPEAT PROTEIN"/>
    <property type="match status" value="1"/>
</dbReference>
<dbReference type="SUPFAM" id="SSF50978">
    <property type="entry name" value="WD40 repeat-like"/>
    <property type="match status" value="2"/>
</dbReference>
<feature type="domain" description="Novel STAND NTPase 1" evidence="5">
    <location>
        <begin position="247"/>
        <end position="642"/>
    </location>
</feature>
<dbReference type="InterPro" id="IPR029030">
    <property type="entry name" value="Caspase-like_dom_sf"/>
</dbReference>
<dbReference type="Pfam" id="PF00656">
    <property type="entry name" value="Peptidase_C14"/>
    <property type="match status" value="1"/>
</dbReference>
<dbReference type="Gene3D" id="3.40.50.1460">
    <property type="match status" value="1"/>
</dbReference>
<dbReference type="InterPro" id="IPR049052">
    <property type="entry name" value="nSTAND1"/>
</dbReference>
<feature type="repeat" description="WD" evidence="3">
    <location>
        <begin position="1297"/>
        <end position="1329"/>
    </location>
</feature>
<keyword evidence="7" id="KW-1185">Reference proteome</keyword>
<reference evidence="6 7" key="1">
    <citation type="journal article" date="2020" name="ISME J.">
        <title>Comparative genomics reveals insights into cyanobacterial evolution and habitat adaptation.</title>
        <authorList>
            <person name="Chen M.Y."/>
            <person name="Teng W.K."/>
            <person name="Zhao L."/>
            <person name="Hu C.X."/>
            <person name="Zhou Y.K."/>
            <person name="Han B.P."/>
            <person name="Song L.R."/>
            <person name="Shu W.S."/>
        </authorList>
    </citation>
    <scope>NUCLEOTIDE SEQUENCE [LARGE SCALE GENOMIC DNA]</scope>
    <source>
        <strain evidence="6 7">FACHB-723</strain>
    </source>
</reference>
<dbReference type="SUPFAM" id="SSF82171">
    <property type="entry name" value="DPP6 N-terminal domain-like"/>
    <property type="match status" value="1"/>
</dbReference>
<evidence type="ECO:0000313" key="7">
    <source>
        <dbReference type="Proteomes" id="UP000642094"/>
    </source>
</evidence>
<feature type="repeat" description="WD" evidence="3">
    <location>
        <begin position="1005"/>
        <end position="1046"/>
    </location>
</feature>
<name>A0ABR7ZXY0_9CYAN</name>
<dbReference type="InterPro" id="IPR027417">
    <property type="entry name" value="P-loop_NTPase"/>
</dbReference>
<feature type="repeat" description="WD" evidence="3">
    <location>
        <begin position="921"/>
        <end position="955"/>
    </location>
</feature>
<dbReference type="InterPro" id="IPR020472">
    <property type="entry name" value="WD40_PAC1"/>
</dbReference>
<feature type="repeat" description="WD" evidence="3">
    <location>
        <begin position="1047"/>
        <end position="1088"/>
    </location>
</feature>
<feature type="repeat" description="WD" evidence="3">
    <location>
        <begin position="1171"/>
        <end position="1212"/>
    </location>
</feature>
<dbReference type="PANTHER" id="PTHR22847:SF637">
    <property type="entry name" value="WD REPEAT DOMAIN 5B"/>
    <property type="match status" value="1"/>
</dbReference>
<dbReference type="SMART" id="SM00320">
    <property type="entry name" value="WD40"/>
    <property type="match status" value="14"/>
</dbReference>
<gene>
    <name evidence="6" type="ORF">H6F41_08165</name>
</gene>
<evidence type="ECO:0000313" key="6">
    <source>
        <dbReference type="EMBL" id="MBD2188116.1"/>
    </source>
</evidence>
<accession>A0ABR7ZXY0</accession>
<evidence type="ECO:0000259" key="4">
    <source>
        <dbReference type="Pfam" id="PF00656"/>
    </source>
</evidence>
<dbReference type="CDD" id="cd00200">
    <property type="entry name" value="WD40"/>
    <property type="match status" value="2"/>
</dbReference>
<keyword evidence="2" id="KW-0677">Repeat</keyword>
<dbReference type="InterPro" id="IPR011600">
    <property type="entry name" value="Pept_C14_caspase"/>
</dbReference>
<dbReference type="PRINTS" id="PR00320">
    <property type="entry name" value="GPROTEINBRPT"/>
</dbReference>
<organism evidence="6 7">
    <name type="scientific">Pseudanabaena mucicola FACHB-723</name>
    <dbReference type="NCBI Taxonomy" id="2692860"/>
    <lineage>
        <taxon>Bacteria</taxon>
        <taxon>Bacillati</taxon>
        <taxon>Cyanobacteriota</taxon>
        <taxon>Cyanophyceae</taxon>
        <taxon>Pseudanabaenales</taxon>
        <taxon>Pseudanabaenaceae</taxon>
        <taxon>Pseudanabaena</taxon>
    </lineage>
</organism>
<dbReference type="EMBL" id="JACJQB010000011">
    <property type="protein sequence ID" value="MBD2188116.1"/>
    <property type="molecule type" value="Genomic_DNA"/>
</dbReference>